<accession>A0AA47NXG9</accession>
<keyword evidence="5" id="KW-1133">Transmembrane helix</keyword>
<dbReference type="Pfam" id="PF07686">
    <property type="entry name" value="V-set"/>
    <property type="match status" value="4"/>
</dbReference>
<evidence type="ECO:0000256" key="11">
    <source>
        <dbReference type="SAM" id="SignalP"/>
    </source>
</evidence>
<dbReference type="SMART" id="SM00408">
    <property type="entry name" value="IGc2"/>
    <property type="match status" value="6"/>
</dbReference>
<keyword evidence="7" id="KW-1015">Disulfide bond</keyword>
<dbReference type="Proteomes" id="UP001174136">
    <property type="component" value="Unassembled WGS sequence"/>
</dbReference>
<dbReference type="Pfam" id="PF22705">
    <property type="entry name" value="C2-set_3"/>
    <property type="match status" value="1"/>
</dbReference>
<feature type="domain" description="Ig-like" evidence="12">
    <location>
        <begin position="737"/>
        <end position="832"/>
    </location>
</feature>
<feature type="domain" description="Ig-like" evidence="12">
    <location>
        <begin position="148"/>
        <end position="210"/>
    </location>
</feature>
<dbReference type="SMART" id="SM00409">
    <property type="entry name" value="IG"/>
    <property type="match status" value="6"/>
</dbReference>
<evidence type="ECO:0000313" key="14">
    <source>
        <dbReference type="Proteomes" id="UP001174136"/>
    </source>
</evidence>
<keyword evidence="10" id="KW-0393">Immunoglobulin domain</keyword>
<feature type="domain" description="Ig-like" evidence="12">
    <location>
        <begin position="28"/>
        <end position="131"/>
    </location>
</feature>
<proteinExistence type="predicted"/>
<keyword evidence="4 11" id="KW-0732">Signal</keyword>
<feature type="domain" description="Ig-like" evidence="12">
    <location>
        <begin position="603"/>
        <end position="698"/>
    </location>
</feature>
<dbReference type="InterPro" id="IPR003598">
    <property type="entry name" value="Ig_sub2"/>
</dbReference>
<dbReference type="InterPro" id="IPR003599">
    <property type="entry name" value="Ig_sub"/>
</dbReference>
<dbReference type="InterPro" id="IPR013106">
    <property type="entry name" value="Ig_V-set"/>
</dbReference>
<feature type="domain" description="Ig-like" evidence="12">
    <location>
        <begin position="535"/>
        <end position="599"/>
    </location>
</feature>
<keyword evidence="6" id="KW-0472">Membrane</keyword>
<dbReference type="GO" id="GO:0071222">
    <property type="term" value="P:cellular response to lipopolysaccharide"/>
    <property type="evidence" value="ECO:0007669"/>
    <property type="project" value="TreeGrafter"/>
</dbReference>
<evidence type="ECO:0000259" key="12">
    <source>
        <dbReference type="PROSITE" id="PS50835"/>
    </source>
</evidence>
<sequence length="852" mass="94930">MTALGSALTQTVVLLMGVVVLLMGVVVGQEAPQVDCVFGGSCLLPCRFQPNSNTILHWIKKNGKDVNVHSYYEDQDQLNYQDPLYKGRTSLFPDQISGGNASLRLARVDLQDQGTYMCYVRGNPDHYVILTVRAPVGTVDIMLVNDKVTCKSGGIYPRPELTWSISPRPATALQNTTMVHEDDQGLYDVSGSLRTVYNDTESVYSCSVQNEHGARTATMRQNPPMQSAPKSEVLLPCNASGLADITWTFNHNQPILRKRAGQEKQVETEWQQHVGGLSESGSLLLHTTSAESAGTYTCTVSYAEETDVTNIELKILEDHEAPHCVFGGSCLLPCRFQPNSNTVLHWVKKNGKDVQVHSYYEDQDQLGHQDPLYKGRTSLFPDQISGGNASLRLARVDLQDQGTYMCYVRGNPDKYVTLRVRAPQVDCVFGGSCLLPCRFQPNSHTTLHWVKRNGKDVQVHSYYEDQDQLGHQDPLYKGRTSLFPDQISGGNASLRLARVDLQDHGRYMCYARGNPDKYVTLTVRAPVGTVYIMLVNHTVTCKSGGIYPRPELTWSISPHPATALQNTTMVHEDDQGLYDISGSLRTVYTKSVYSCSVQNEHGARTATMRQNPPMQSAPKSEVLLPCNASGLAGITWTFNHNQPILRKRAGQEKQVETEWQHYVGGLFESGSLLLHTTSAESAGTYTCTVSYTEETDITNIELKILEDHNEGRLLVKIQKQFVKTVLKTTSQVVCVLGGSCLLPCCLQSDIEVLRWIKTNGKNVNVHSYYEDQDQLEHQDRLYRGRTSLFPDHISGGNASLRLAKVNLQDQGTYLCYARYGGIRGASNEDNFVNLKVRGELKCCFSYKKTLSY</sequence>
<evidence type="ECO:0000256" key="8">
    <source>
        <dbReference type="ARBA" id="ARBA00023170"/>
    </source>
</evidence>
<dbReference type="GO" id="GO:0031295">
    <property type="term" value="P:T cell costimulation"/>
    <property type="evidence" value="ECO:0007669"/>
    <property type="project" value="TreeGrafter"/>
</dbReference>
<dbReference type="Pfam" id="PF00047">
    <property type="entry name" value="ig"/>
    <property type="match status" value="2"/>
</dbReference>
<protein>
    <submittedName>
        <fullName evidence="13">V-set domain-containing T-cell activation inhibitor 1</fullName>
    </submittedName>
</protein>
<dbReference type="PROSITE" id="PS50835">
    <property type="entry name" value="IG_LIKE"/>
    <property type="match status" value="8"/>
</dbReference>
<feature type="domain" description="Ig-like" evidence="12">
    <location>
        <begin position="214"/>
        <end position="309"/>
    </location>
</feature>
<evidence type="ECO:0000256" key="9">
    <source>
        <dbReference type="ARBA" id="ARBA00023180"/>
    </source>
</evidence>
<evidence type="ECO:0000256" key="6">
    <source>
        <dbReference type="ARBA" id="ARBA00023136"/>
    </source>
</evidence>
<evidence type="ECO:0000256" key="3">
    <source>
        <dbReference type="ARBA" id="ARBA00022692"/>
    </source>
</evidence>
<dbReference type="Gene3D" id="2.60.40.10">
    <property type="entry name" value="Immunoglobulins"/>
    <property type="match status" value="8"/>
</dbReference>
<evidence type="ECO:0000313" key="13">
    <source>
        <dbReference type="EMBL" id="KAK0140508.1"/>
    </source>
</evidence>
<organism evidence="13 14">
    <name type="scientific">Merluccius polli</name>
    <name type="common">Benguela hake</name>
    <name type="synonym">Merluccius cadenati</name>
    <dbReference type="NCBI Taxonomy" id="89951"/>
    <lineage>
        <taxon>Eukaryota</taxon>
        <taxon>Metazoa</taxon>
        <taxon>Chordata</taxon>
        <taxon>Craniata</taxon>
        <taxon>Vertebrata</taxon>
        <taxon>Euteleostomi</taxon>
        <taxon>Actinopterygii</taxon>
        <taxon>Neopterygii</taxon>
        <taxon>Teleostei</taxon>
        <taxon>Neoteleostei</taxon>
        <taxon>Acanthomorphata</taxon>
        <taxon>Zeiogadaria</taxon>
        <taxon>Gadariae</taxon>
        <taxon>Gadiformes</taxon>
        <taxon>Gadoidei</taxon>
        <taxon>Merlucciidae</taxon>
        <taxon>Merluccius</taxon>
    </lineage>
</organism>
<evidence type="ECO:0000256" key="2">
    <source>
        <dbReference type="ARBA" id="ARBA00022475"/>
    </source>
</evidence>
<keyword evidence="9" id="KW-0325">Glycoprotein</keyword>
<feature type="domain" description="Ig-like" evidence="12">
    <location>
        <begin position="412"/>
        <end position="522"/>
    </location>
</feature>
<dbReference type="InterPro" id="IPR051713">
    <property type="entry name" value="T-cell_Activation_Regulation"/>
</dbReference>
<dbReference type="GO" id="GO:0042130">
    <property type="term" value="P:negative regulation of T cell proliferation"/>
    <property type="evidence" value="ECO:0007669"/>
    <property type="project" value="TreeGrafter"/>
</dbReference>
<comment type="caution">
    <text evidence="13">The sequence shown here is derived from an EMBL/GenBank/DDBJ whole genome shotgun (WGS) entry which is preliminary data.</text>
</comment>
<evidence type="ECO:0000256" key="10">
    <source>
        <dbReference type="ARBA" id="ARBA00023319"/>
    </source>
</evidence>
<feature type="chain" id="PRO_5041469344" evidence="11">
    <location>
        <begin position="29"/>
        <end position="852"/>
    </location>
</feature>
<dbReference type="InterPro" id="IPR007110">
    <property type="entry name" value="Ig-like_dom"/>
</dbReference>
<feature type="domain" description="Ig-like" evidence="12">
    <location>
        <begin position="327"/>
        <end position="408"/>
    </location>
</feature>
<comment type="subcellular location">
    <subcellularLocation>
        <location evidence="1">Cell membrane</location>
        <topology evidence="1">Single-pass type I membrane protein</topology>
    </subcellularLocation>
</comment>
<gene>
    <name evidence="13" type="primary">Vtcn1_0</name>
    <name evidence="13" type="ORF">N1851_022517</name>
</gene>
<dbReference type="GO" id="GO:0006955">
    <property type="term" value="P:immune response"/>
    <property type="evidence" value="ECO:0007669"/>
    <property type="project" value="TreeGrafter"/>
</dbReference>
<dbReference type="CDD" id="cd00096">
    <property type="entry name" value="Ig"/>
    <property type="match status" value="2"/>
</dbReference>
<feature type="signal peptide" evidence="11">
    <location>
        <begin position="1"/>
        <end position="28"/>
    </location>
</feature>
<evidence type="ECO:0000256" key="1">
    <source>
        <dbReference type="ARBA" id="ARBA00004251"/>
    </source>
</evidence>
<dbReference type="PANTHER" id="PTHR25466:SF14">
    <property type="entry name" value="BUTYROPHILIN SUBFAMILY 2 MEMBER A2-LIKE-RELATED"/>
    <property type="match status" value="1"/>
</dbReference>
<evidence type="ECO:0000256" key="7">
    <source>
        <dbReference type="ARBA" id="ARBA00023157"/>
    </source>
</evidence>
<dbReference type="GO" id="GO:0042102">
    <property type="term" value="P:positive regulation of T cell proliferation"/>
    <property type="evidence" value="ECO:0007669"/>
    <property type="project" value="TreeGrafter"/>
</dbReference>
<dbReference type="SMART" id="SM00406">
    <property type="entry name" value="IGv"/>
    <property type="match status" value="4"/>
</dbReference>
<keyword evidence="3" id="KW-0812">Transmembrane</keyword>
<dbReference type="InterPro" id="IPR013151">
    <property type="entry name" value="Immunoglobulin_dom"/>
</dbReference>
<dbReference type="SUPFAM" id="SSF48726">
    <property type="entry name" value="Immunoglobulin"/>
    <property type="match status" value="8"/>
</dbReference>
<evidence type="ECO:0000256" key="5">
    <source>
        <dbReference type="ARBA" id="ARBA00022989"/>
    </source>
</evidence>
<keyword evidence="8" id="KW-0675">Receptor</keyword>
<dbReference type="FunFam" id="2.60.40.10:FF:000142">
    <property type="entry name" value="V-set domain-containing T-cell activation inhibitor 1"/>
    <property type="match status" value="3"/>
</dbReference>
<evidence type="ECO:0000256" key="4">
    <source>
        <dbReference type="ARBA" id="ARBA00022729"/>
    </source>
</evidence>
<dbReference type="EMBL" id="JAOPHQ010004083">
    <property type="protein sequence ID" value="KAK0140508.1"/>
    <property type="molecule type" value="Genomic_DNA"/>
</dbReference>
<keyword evidence="2" id="KW-1003">Cell membrane</keyword>
<dbReference type="GO" id="GO:0009897">
    <property type="term" value="C:external side of plasma membrane"/>
    <property type="evidence" value="ECO:0007669"/>
    <property type="project" value="TreeGrafter"/>
</dbReference>
<dbReference type="PANTHER" id="PTHR25466">
    <property type="entry name" value="T-LYMPHOCYTE ACTIVATION ANTIGEN"/>
    <property type="match status" value="1"/>
</dbReference>
<dbReference type="AlphaFoldDB" id="A0AA47NXG9"/>
<name>A0AA47NXG9_MERPO</name>
<reference evidence="13" key="1">
    <citation type="journal article" date="2023" name="Front. Mar. Sci.">
        <title>A new Merluccius polli reference genome to investigate the effects of global change in West African waters.</title>
        <authorList>
            <person name="Mateo J.L."/>
            <person name="Blanco-Fernandez C."/>
            <person name="Garcia-Vazquez E."/>
            <person name="Machado-Schiaffino G."/>
        </authorList>
    </citation>
    <scope>NUCLEOTIDE SEQUENCE</scope>
    <source>
        <strain evidence="13">C29</strain>
        <tissue evidence="13">Fin</tissue>
    </source>
</reference>
<dbReference type="InterPro" id="IPR036179">
    <property type="entry name" value="Ig-like_dom_sf"/>
</dbReference>
<dbReference type="InterPro" id="IPR013783">
    <property type="entry name" value="Ig-like_fold"/>
</dbReference>
<dbReference type="InterPro" id="IPR053896">
    <property type="entry name" value="BTN3A2-like_Ig-C"/>
</dbReference>
<dbReference type="GO" id="GO:0007166">
    <property type="term" value="P:cell surface receptor signaling pathway"/>
    <property type="evidence" value="ECO:0007669"/>
    <property type="project" value="TreeGrafter"/>
</dbReference>
<keyword evidence="14" id="KW-1185">Reference proteome</keyword>